<dbReference type="InterPro" id="IPR040749">
    <property type="entry name" value="BRCC36_C"/>
</dbReference>
<dbReference type="InterPro" id="IPR000555">
    <property type="entry name" value="JAMM/MPN+_dom"/>
</dbReference>
<dbReference type="InterPro" id="IPR050242">
    <property type="entry name" value="JAMM_MPN+_peptidase_M67A"/>
</dbReference>
<feature type="compositionally biased region" description="Polar residues" evidence="1">
    <location>
        <begin position="507"/>
        <end position="516"/>
    </location>
</feature>
<comment type="caution">
    <text evidence="3">The sequence shown here is derived from an EMBL/GenBank/DDBJ whole genome shotgun (WGS) entry which is preliminary data.</text>
</comment>
<evidence type="ECO:0000313" key="4">
    <source>
        <dbReference type="Proteomes" id="UP000886885"/>
    </source>
</evidence>
<organism evidence="3 4">
    <name type="scientific">Populus tomentosa</name>
    <name type="common">Chinese white poplar</name>
    <dbReference type="NCBI Taxonomy" id="118781"/>
    <lineage>
        <taxon>Eukaryota</taxon>
        <taxon>Viridiplantae</taxon>
        <taxon>Streptophyta</taxon>
        <taxon>Embryophyta</taxon>
        <taxon>Tracheophyta</taxon>
        <taxon>Spermatophyta</taxon>
        <taxon>Magnoliopsida</taxon>
        <taxon>eudicotyledons</taxon>
        <taxon>Gunneridae</taxon>
        <taxon>Pentapetalae</taxon>
        <taxon>rosids</taxon>
        <taxon>fabids</taxon>
        <taxon>Malpighiales</taxon>
        <taxon>Salicaceae</taxon>
        <taxon>Saliceae</taxon>
        <taxon>Populus</taxon>
    </lineage>
</organism>
<feature type="compositionally biased region" description="Low complexity" evidence="1">
    <location>
        <begin position="518"/>
        <end position="528"/>
    </location>
</feature>
<evidence type="ECO:0000256" key="1">
    <source>
        <dbReference type="SAM" id="MobiDB-lite"/>
    </source>
</evidence>
<reference evidence="3" key="1">
    <citation type="journal article" date="2020" name="bioRxiv">
        <title>Hybrid origin of Populus tomentosa Carr. identified through genome sequencing and phylogenomic analysis.</title>
        <authorList>
            <person name="An X."/>
            <person name="Gao K."/>
            <person name="Chen Z."/>
            <person name="Li J."/>
            <person name="Yang X."/>
            <person name="Yang X."/>
            <person name="Zhou J."/>
            <person name="Guo T."/>
            <person name="Zhao T."/>
            <person name="Huang S."/>
            <person name="Miao D."/>
            <person name="Khan W.U."/>
            <person name="Rao P."/>
            <person name="Ye M."/>
            <person name="Lei B."/>
            <person name="Liao W."/>
            <person name="Wang J."/>
            <person name="Ji L."/>
            <person name="Li Y."/>
            <person name="Guo B."/>
            <person name="Mustafa N.S."/>
            <person name="Li S."/>
            <person name="Yun Q."/>
            <person name="Keller S.R."/>
            <person name="Mao J."/>
            <person name="Zhang R."/>
            <person name="Strauss S.H."/>
        </authorList>
    </citation>
    <scope>NUCLEOTIDE SEQUENCE</scope>
    <source>
        <strain evidence="3">GM15</strain>
        <tissue evidence="3">Leaf</tissue>
    </source>
</reference>
<dbReference type="OrthoDB" id="446074at2759"/>
<dbReference type="InterPro" id="IPR037518">
    <property type="entry name" value="MPN"/>
</dbReference>
<keyword evidence="4" id="KW-1185">Reference proteome</keyword>
<dbReference type="FunFam" id="3.40.140.10:FF:000042">
    <property type="entry name" value="Mov34/MPN/PAD-1 family protein"/>
    <property type="match status" value="1"/>
</dbReference>
<evidence type="ECO:0000313" key="3">
    <source>
        <dbReference type="EMBL" id="KAG6792264.1"/>
    </source>
</evidence>
<dbReference type="PANTHER" id="PTHR10410">
    <property type="entry name" value="EUKARYOTIC TRANSLATION INITIATION FACTOR 3 -RELATED"/>
    <property type="match status" value="1"/>
</dbReference>
<feature type="domain" description="MPN" evidence="2">
    <location>
        <begin position="6"/>
        <end position="152"/>
    </location>
</feature>
<dbReference type="PROSITE" id="PS50249">
    <property type="entry name" value="MPN"/>
    <property type="match status" value="1"/>
</dbReference>
<accession>A0A8X8DHT6</accession>
<gene>
    <name evidence="3" type="ORF">POTOM_001408</name>
</gene>
<proteinExistence type="predicted"/>
<feature type="region of interest" description="Disordered" evidence="1">
    <location>
        <begin position="471"/>
        <end position="528"/>
    </location>
</feature>
<dbReference type="SMART" id="SM00232">
    <property type="entry name" value="JAB_MPN"/>
    <property type="match status" value="1"/>
</dbReference>
<dbReference type="GO" id="GO:0008237">
    <property type="term" value="F:metallopeptidase activity"/>
    <property type="evidence" value="ECO:0007669"/>
    <property type="project" value="InterPro"/>
</dbReference>
<name>A0A8X8DHT6_POPTO</name>
<dbReference type="Proteomes" id="UP000886885">
    <property type="component" value="Chromosome 1A"/>
</dbReference>
<protein>
    <recommendedName>
        <fullName evidence="2">MPN domain-containing protein</fullName>
    </recommendedName>
</protein>
<dbReference type="AlphaFoldDB" id="A0A8X8DHT6"/>
<feature type="region of interest" description="Disordered" evidence="1">
    <location>
        <begin position="57"/>
        <end position="80"/>
    </location>
</feature>
<evidence type="ECO:0000259" key="2">
    <source>
        <dbReference type="PROSITE" id="PS50249"/>
    </source>
</evidence>
<dbReference type="Pfam" id="PF01398">
    <property type="entry name" value="JAB"/>
    <property type="match status" value="1"/>
</dbReference>
<dbReference type="Pfam" id="PF18110">
    <property type="entry name" value="BRCC36_C"/>
    <property type="match status" value="1"/>
</dbReference>
<feature type="compositionally biased region" description="Low complexity" evidence="1">
    <location>
        <begin position="478"/>
        <end position="491"/>
    </location>
</feature>
<feature type="compositionally biased region" description="Basic and acidic residues" evidence="1">
    <location>
        <begin position="57"/>
        <end position="68"/>
    </location>
</feature>
<sequence length="528" mass="58533">MSLTSVKMTEEVWLTCLTHALSTETEEILGLLLGDIEYAKDGNVTALIWGASPQSRSDRRKDRVETKPEQLAAASAQAERMTASTGRTTRVIGWYHSHPHITVLPSHVDVRTQAMYQLLDPGFIGLIFSCFNEDVNKVGRIQVIAFQSSDGKQNNMLRPVSALPVNKSSIIELDSSSSDIASLEGPELDTADSRAAAGSNKCSVKHWIKGIAHGQHYCTDCDFPISQFHHHSLYYQDYGNFLLPDTSRHVLLGGARSLGLGDFFANADANYVGRERIGGNYYSSNSGDKITDIDPMDMSESMQEAMHRSNLDMSNWLMLFKWHQFSYNINNVLSFCKLALGNPQLQILKLLLYVDSGAEYSRREIPLHVLPTCSLLKLDSPLKSFGDLQRVLYEEERGAYNQAILQNMRNGKVHPLTFIHHTATYQASMCKLIEYCLSPAINSLQGRLRENDIRLATLADEAKMLEMETAKGSELQISPSSSRSPRQVPSPGLRGSALSGQRDFHGSSESFSSRTVASPGSRSRTSSS</sequence>
<dbReference type="EMBL" id="JAAWWB010000001">
    <property type="protein sequence ID" value="KAG6792264.1"/>
    <property type="molecule type" value="Genomic_DNA"/>
</dbReference>